<keyword evidence="6 9" id="KW-0479">Metal-binding</keyword>
<dbReference type="EMBL" id="JAYGII010000015">
    <property type="protein sequence ID" value="MEA5445798.1"/>
    <property type="molecule type" value="Genomic_DNA"/>
</dbReference>
<dbReference type="InterPro" id="IPR004087">
    <property type="entry name" value="KH_dom"/>
</dbReference>
<dbReference type="NCBIfam" id="TIGR03591">
    <property type="entry name" value="polynuc_phos"/>
    <property type="match status" value="1"/>
</dbReference>
<comment type="catalytic activity">
    <reaction evidence="9">
        <text>RNA(n+1) + phosphate = RNA(n) + a ribonucleoside 5'-diphosphate</text>
        <dbReference type="Rhea" id="RHEA:22096"/>
        <dbReference type="Rhea" id="RHEA-COMP:14527"/>
        <dbReference type="Rhea" id="RHEA-COMP:17342"/>
        <dbReference type="ChEBI" id="CHEBI:43474"/>
        <dbReference type="ChEBI" id="CHEBI:57930"/>
        <dbReference type="ChEBI" id="CHEBI:140395"/>
        <dbReference type="EC" id="2.7.7.8"/>
    </reaction>
</comment>
<reference evidence="11 12" key="1">
    <citation type="submission" date="2023-12" db="EMBL/GenBank/DDBJ databases">
        <title>Whole-genome sequencing of halo(alkali)philic microorganisms from hypersaline lakes.</title>
        <authorList>
            <person name="Sorokin D.Y."/>
            <person name="Merkel A.Y."/>
            <person name="Messina E."/>
            <person name="Yakimov M."/>
        </authorList>
    </citation>
    <scope>NUCLEOTIDE SEQUENCE [LARGE SCALE GENOMIC DNA]</scope>
    <source>
        <strain evidence="11 12">AB-CW1</strain>
    </source>
</reference>
<dbReference type="Pfam" id="PF03725">
    <property type="entry name" value="RNase_PH_C"/>
    <property type="match status" value="2"/>
</dbReference>
<dbReference type="InterPro" id="IPR027408">
    <property type="entry name" value="PNPase/RNase_PH_dom_sf"/>
</dbReference>
<dbReference type="PANTHER" id="PTHR11252:SF0">
    <property type="entry name" value="POLYRIBONUCLEOTIDE NUCLEOTIDYLTRANSFERASE 1, MITOCHONDRIAL"/>
    <property type="match status" value="1"/>
</dbReference>
<evidence type="ECO:0000256" key="1">
    <source>
        <dbReference type="ARBA" id="ARBA00004496"/>
    </source>
</evidence>
<dbReference type="InterPro" id="IPR020568">
    <property type="entry name" value="Ribosomal_Su5_D2-typ_SF"/>
</dbReference>
<dbReference type="FunFam" id="3.30.1370.10:FF:000001">
    <property type="entry name" value="Polyribonucleotide nucleotidyltransferase"/>
    <property type="match status" value="1"/>
</dbReference>
<dbReference type="CDD" id="cd11364">
    <property type="entry name" value="RNase_PH_PNPase_2"/>
    <property type="match status" value="1"/>
</dbReference>
<dbReference type="PROSITE" id="PS50126">
    <property type="entry name" value="S1"/>
    <property type="match status" value="1"/>
</dbReference>
<dbReference type="Pfam" id="PF01138">
    <property type="entry name" value="RNase_PH"/>
    <property type="match status" value="2"/>
</dbReference>
<dbReference type="InterPro" id="IPR012162">
    <property type="entry name" value="PNPase"/>
</dbReference>
<dbReference type="GO" id="GO:0000175">
    <property type="term" value="F:3'-5'-RNA exonuclease activity"/>
    <property type="evidence" value="ECO:0007669"/>
    <property type="project" value="TreeGrafter"/>
</dbReference>
<dbReference type="FunFam" id="3.30.230.70:FF:000002">
    <property type="entry name" value="Polyribonucleotide nucleotidyltransferase"/>
    <property type="match status" value="1"/>
</dbReference>
<dbReference type="GO" id="GO:0004654">
    <property type="term" value="F:polyribonucleotide nucleotidyltransferase activity"/>
    <property type="evidence" value="ECO:0007669"/>
    <property type="project" value="UniProtKB-UniRule"/>
</dbReference>
<dbReference type="HAMAP" id="MF_01595">
    <property type="entry name" value="PNPase"/>
    <property type="match status" value="1"/>
</dbReference>
<dbReference type="InterPro" id="IPR036345">
    <property type="entry name" value="ExoRNase_PH_dom2_sf"/>
</dbReference>
<dbReference type="SUPFAM" id="SSF50249">
    <property type="entry name" value="Nucleic acid-binding proteins"/>
    <property type="match status" value="1"/>
</dbReference>
<feature type="domain" description="S1 motif" evidence="10">
    <location>
        <begin position="624"/>
        <end position="692"/>
    </location>
</feature>
<dbReference type="InterPro" id="IPR015848">
    <property type="entry name" value="PNPase_PH_RNA-bd_bac/org-type"/>
</dbReference>
<evidence type="ECO:0000313" key="12">
    <source>
        <dbReference type="Proteomes" id="UP001302316"/>
    </source>
</evidence>
<dbReference type="FunFam" id="2.40.50.140:FF:000023">
    <property type="entry name" value="Polyribonucleotide nucleotidyltransferase"/>
    <property type="match status" value="1"/>
</dbReference>
<comment type="function">
    <text evidence="9">Involved in mRNA degradation. Catalyzes the phosphorolysis of single-stranded polyribonucleotides processively in the 3'- to 5'-direction.</text>
</comment>
<evidence type="ECO:0000259" key="10">
    <source>
        <dbReference type="PROSITE" id="PS50126"/>
    </source>
</evidence>
<dbReference type="AlphaFoldDB" id="A0AAP6MKH9"/>
<dbReference type="GO" id="GO:0006402">
    <property type="term" value="P:mRNA catabolic process"/>
    <property type="evidence" value="ECO:0007669"/>
    <property type="project" value="UniProtKB-UniRule"/>
</dbReference>
<dbReference type="GO" id="GO:0000287">
    <property type="term" value="F:magnesium ion binding"/>
    <property type="evidence" value="ECO:0007669"/>
    <property type="project" value="UniProtKB-UniRule"/>
</dbReference>
<keyword evidence="7 9" id="KW-0460">Magnesium</keyword>
<dbReference type="PANTHER" id="PTHR11252">
    <property type="entry name" value="POLYRIBONUCLEOTIDE NUCLEOTIDYLTRANSFERASE"/>
    <property type="match status" value="1"/>
</dbReference>
<dbReference type="GO" id="GO:0003723">
    <property type="term" value="F:RNA binding"/>
    <property type="evidence" value="ECO:0007669"/>
    <property type="project" value="UniProtKB-UniRule"/>
</dbReference>
<evidence type="ECO:0000256" key="4">
    <source>
        <dbReference type="ARBA" id="ARBA00022679"/>
    </source>
</evidence>
<evidence type="ECO:0000256" key="8">
    <source>
        <dbReference type="ARBA" id="ARBA00022884"/>
    </source>
</evidence>
<dbReference type="NCBIfam" id="NF008805">
    <property type="entry name" value="PRK11824.1"/>
    <property type="match status" value="1"/>
</dbReference>
<dbReference type="Gene3D" id="3.30.230.70">
    <property type="entry name" value="GHMP Kinase, N-terminal domain"/>
    <property type="match status" value="2"/>
</dbReference>
<evidence type="ECO:0000256" key="5">
    <source>
        <dbReference type="ARBA" id="ARBA00022695"/>
    </source>
</evidence>
<dbReference type="RefSeq" id="WP_346051580.1">
    <property type="nucleotide sequence ID" value="NZ_JAYGII010000015.1"/>
</dbReference>
<dbReference type="InterPro" id="IPR036612">
    <property type="entry name" value="KH_dom_type_1_sf"/>
</dbReference>
<keyword evidence="5 9" id="KW-0548">Nucleotidyltransferase</keyword>
<dbReference type="InterPro" id="IPR015847">
    <property type="entry name" value="ExoRNase_PH_dom2"/>
</dbReference>
<organism evidence="11 12">
    <name type="scientific">Natronospira elongata</name>
    <dbReference type="NCBI Taxonomy" id="3110268"/>
    <lineage>
        <taxon>Bacteria</taxon>
        <taxon>Pseudomonadati</taxon>
        <taxon>Pseudomonadota</taxon>
        <taxon>Gammaproteobacteria</taxon>
        <taxon>Natronospirales</taxon>
        <taxon>Natronospiraceae</taxon>
        <taxon>Natronospira</taxon>
    </lineage>
</organism>
<dbReference type="CDD" id="cd11363">
    <property type="entry name" value="RNase_PH_PNPase_1"/>
    <property type="match status" value="1"/>
</dbReference>
<dbReference type="InterPro" id="IPR004088">
    <property type="entry name" value="KH_dom_type_1"/>
</dbReference>
<keyword evidence="8 9" id="KW-0694">RNA-binding</keyword>
<dbReference type="InterPro" id="IPR001247">
    <property type="entry name" value="ExoRNase_PH_dom1"/>
</dbReference>
<proteinExistence type="inferred from homology"/>
<evidence type="ECO:0000256" key="7">
    <source>
        <dbReference type="ARBA" id="ARBA00022842"/>
    </source>
</evidence>
<dbReference type="InterPro" id="IPR003029">
    <property type="entry name" value="S1_domain"/>
</dbReference>
<dbReference type="SMART" id="SM00322">
    <property type="entry name" value="KH"/>
    <property type="match status" value="1"/>
</dbReference>
<dbReference type="Pfam" id="PF00013">
    <property type="entry name" value="KH_1"/>
    <property type="match status" value="1"/>
</dbReference>
<dbReference type="Pfam" id="PF03726">
    <property type="entry name" value="PNPase"/>
    <property type="match status" value="1"/>
</dbReference>
<dbReference type="PROSITE" id="PS50084">
    <property type="entry name" value="KH_TYPE_1"/>
    <property type="match status" value="1"/>
</dbReference>
<evidence type="ECO:0000256" key="9">
    <source>
        <dbReference type="HAMAP-Rule" id="MF_01595"/>
    </source>
</evidence>
<dbReference type="Proteomes" id="UP001302316">
    <property type="component" value="Unassembled WGS sequence"/>
</dbReference>
<evidence type="ECO:0000256" key="2">
    <source>
        <dbReference type="ARBA" id="ARBA00007404"/>
    </source>
</evidence>
<dbReference type="EC" id="2.7.7.8" evidence="9"/>
<dbReference type="GO" id="GO:0006396">
    <property type="term" value="P:RNA processing"/>
    <property type="evidence" value="ECO:0007669"/>
    <property type="project" value="InterPro"/>
</dbReference>
<evidence type="ECO:0000256" key="3">
    <source>
        <dbReference type="ARBA" id="ARBA00022490"/>
    </source>
</evidence>
<keyword evidence="4 9" id="KW-0808">Transferase</keyword>
<dbReference type="SUPFAM" id="SSF46915">
    <property type="entry name" value="Polynucleotide phosphorylase/guanosine pentaphosphate synthase (PNPase/GPSI), domain 3"/>
    <property type="match status" value="1"/>
</dbReference>
<keyword evidence="12" id="KW-1185">Reference proteome</keyword>
<accession>A0AAP6MKH9</accession>
<comment type="subcellular location">
    <subcellularLocation>
        <location evidence="1 9">Cytoplasm</location>
    </subcellularLocation>
</comment>
<dbReference type="PIRSF" id="PIRSF005499">
    <property type="entry name" value="PNPase"/>
    <property type="match status" value="1"/>
</dbReference>
<dbReference type="CDD" id="cd04472">
    <property type="entry name" value="S1_PNPase"/>
    <property type="match status" value="1"/>
</dbReference>
<comment type="similarity">
    <text evidence="2 9">Belongs to the polyribonucleotide nucleotidyltransferase family.</text>
</comment>
<comment type="caution">
    <text evidence="11">The sequence shown here is derived from an EMBL/GenBank/DDBJ whole genome shotgun (WGS) entry which is preliminary data.</text>
</comment>
<dbReference type="Gene3D" id="2.40.50.140">
    <property type="entry name" value="Nucleic acid-binding proteins"/>
    <property type="match status" value="1"/>
</dbReference>
<feature type="binding site" evidence="9">
    <location>
        <position position="494"/>
    </location>
    <ligand>
        <name>Mg(2+)</name>
        <dbReference type="ChEBI" id="CHEBI:18420"/>
    </ligand>
</feature>
<evidence type="ECO:0000313" key="11">
    <source>
        <dbReference type="EMBL" id="MEA5445798.1"/>
    </source>
</evidence>
<dbReference type="GO" id="GO:0005829">
    <property type="term" value="C:cytosol"/>
    <property type="evidence" value="ECO:0007669"/>
    <property type="project" value="UniProtKB-ARBA"/>
</dbReference>
<dbReference type="Gene3D" id="3.30.1370.10">
    <property type="entry name" value="K Homology domain, type 1"/>
    <property type="match status" value="1"/>
</dbReference>
<keyword evidence="3 9" id="KW-0963">Cytoplasm</keyword>
<dbReference type="SMART" id="SM00316">
    <property type="entry name" value="S1"/>
    <property type="match status" value="1"/>
</dbReference>
<dbReference type="CDD" id="cd02393">
    <property type="entry name" value="KH-I_PNPase"/>
    <property type="match status" value="1"/>
</dbReference>
<name>A0AAP6MKH9_9GAMM</name>
<protein>
    <recommendedName>
        <fullName evidence="9">Polyribonucleotide nucleotidyltransferase</fullName>
        <ecNumber evidence="9">2.7.7.8</ecNumber>
    </recommendedName>
    <alternativeName>
        <fullName evidence="9">Polynucleotide phosphorylase</fullName>
        <shortName evidence="9">PNPase</shortName>
    </alternativeName>
</protein>
<dbReference type="SUPFAM" id="SSF54791">
    <property type="entry name" value="Eukaryotic type KH-domain (KH-domain type I)"/>
    <property type="match status" value="1"/>
</dbReference>
<gene>
    <name evidence="9 11" type="primary">pnp</name>
    <name evidence="11" type="ORF">VCB98_08195</name>
</gene>
<feature type="binding site" evidence="9">
    <location>
        <position position="488"/>
    </location>
    <ligand>
        <name>Mg(2+)</name>
        <dbReference type="ChEBI" id="CHEBI:18420"/>
    </ligand>
</feature>
<comment type="cofactor">
    <cofactor evidence="9">
        <name>Mg(2+)</name>
        <dbReference type="ChEBI" id="CHEBI:18420"/>
    </cofactor>
</comment>
<dbReference type="InterPro" id="IPR012340">
    <property type="entry name" value="NA-bd_OB-fold"/>
</dbReference>
<dbReference type="SUPFAM" id="SSF55666">
    <property type="entry name" value="Ribonuclease PH domain 2-like"/>
    <property type="match status" value="2"/>
</dbReference>
<dbReference type="InterPro" id="IPR036456">
    <property type="entry name" value="PNPase_PH_RNA-bd_sf"/>
</dbReference>
<evidence type="ECO:0000256" key="6">
    <source>
        <dbReference type="ARBA" id="ARBA00022723"/>
    </source>
</evidence>
<comment type="subunit">
    <text evidence="9">Component of the RNA degradosome, which is a multiprotein complex involved in RNA processing and mRNA degradation.</text>
</comment>
<dbReference type="FunFam" id="3.30.230.70:FF:000001">
    <property type="entry name" value="Polyribonucleotide nucleotidyltransferase"/>
    <property type="match status" value="1"/>
</dbReference>
<dbReference type="SUPFAM" id="SSF54211">
    <property type="entry name" value="Ribosomal protein S5 domain 2-like"/>
    <property type="match status" value="2"/>
</dbReference>
<dbReference type="Pfam" id="PF00575">
    <property type="entry name" value="S1"/>
    <property type="match status" value="1"/>
</dbReference>
<sequence>MKAISKTFNYGGHAVTMETGRLARQADGAVLVNMSETVVLVTAVGQKEADPGRPFFPLTVNYQERTYAAGRIPGGFFKREGRPSEKETLTSRLIDRPIRPLFPKGFMNEVQVIATVISVNPEVDPDVPAMLGTSAALMLSGIPFNGPIGAARVGYRDGEYLLNPNASELEESDLDLMVAGTDKAVLMVESEAKELSEEVMLGAVLHGHEQMQTAIQAIRELADEAGKPRWEWEPEAEDTELAGKVEELVHADLDGAYQIADKQERNERLSEIRAKAVAALVPEGEDEPKWSEGEVKSAVGNLEKKIVRGRIIAGEKRIDGRDTRTVRPINVTVGDLPRTHGSAIFTRGETQAMVVTTLGTGRDAQIIDAIEGEHKQPFMLHYNFPPYCVGETGFMGGPKRREIGHGKLAKRGVQAVMPDMDEYPYVIRVVSEITESNGSSSMASVCGTSLSLMDAGVPIKAPVAGVAMGLIKEDAGHAVLTDILGDEDHLGDMDFKVAGTEAGVTALQMDIKIEGIDREIMEDALAQAKDGRLHILGEMNKVISKPREEMSDWAPRILTMKVHTDKIRDVIGKGGATIRSITEETGANVDIADDGTIKIASVDRAAGEAAKKMIEDITAEVEVGKIYEGKVARIMDFGAFVTILPGKDGLVHISQLAEERVEKVSDVVQEGDVVKVKVLEVDRSGKVRLSMKAVDAA</sequence>